<dbReference type="PATRIC" id="fig|1094552.3.peg.1643"/>
<evidence type="ECO:0000313" key="2">
    <source>
        <dbReference type="EMBL" id="EJF74335.1"/>
    </source>
</evidence>
<feature type="transmembrane region" description="Helical" evidence="1">
    <location>
        <begin position="7"/>
        <end position="25"/>
    </location>
</feature>
<protein>
    <submittedName>
        <fullName evidence="2">Uncharacterized protein</fullName>
    </submittedName>
</protein>
<keyword evidence="1" id="KW-1133">Transmembrane helix</keyword>
<proteinExistence type="predicted"/>
<comment type="caution">
    <text evidence="2">The sequence shown here is derived from an EMBL/GenBank/DDBJ whole genome shotgun (WGS) entry which is preliminary data.</text>
</comment>
<gene>
    <name evidence="2" type="ORF">ME7_01473</name>
</gene>
<dbReference type="HOGENOM" id="CLU_158448_0_0_5"/>
<feature type="transmembrane region" description="Helical" evidence="1">
    <location>
        <begin position="83"/>
        <end position="114"/>
    </location>
</feature>
<evidence type="ECO:0000256" key="1">
    <source>
        <dbReference type="SAM" id="Phobius"/>
    </source>
</evidence>
<keyword evidence="1" id="KW-0472">Membrane</keyword>
<sequence length="116" mass="12559">MFKIFNNIVYSIVSAVFILFFVQTVEGNASLVKNQFQEGRIISTLEKSIVIEALDRAVIHDLAGQNRFAFGKVEKVSVFSGSAFWGGIGIVSLFASLCVGDFVSAVVSLVGLFCTL</sequence>
<accession>J1ITA6</accession>
<name>J1ITA6_9HYPH</name>
<dbReference type="Proteomes" id="UP000008748">
    <property type="component" value="Unassembled WGS sequence"/>
</dbReference>
<evidence type="ECO:0000313" key="3">
    <source>
        <dbReference type="Proteomes" id="UP000008748"/>
    </source>
</evidence>
<organism evidence="2 3">
    <name type="scientific">Bartonella birtlesii LL-WM9</name>
    <dbReference type="NCBI Taxonomy" id="1094552"/>
    <lineage>
        <taxon>Bacteria</taxon>
        <taxon>Pseudomonadati</taxon>
        <taxon>Pseudomonadota</taxon>
        <taxon>Alphaproteobacteria</taxon>
        <taxon>Hyphomicrobiales</taxon>
        <taxon>Bartonellaceae</taxon>
        <taxon>Bartonella</taxon>
    </lineage>
</organism>
<dbReference type="EMBL" id="AIMC01000043">
    <property type="protein sequence ID" value="EJF74335.1"/>
    <property type="molecule type" value="Genomic_DNA"/>
</dbReference>
<dbReference type="RefSeq" id="WP_006590386.1">
    <property type="nucleotide sequence ID" value="NZ_JH725079.1"/>
</dbReference>
<keyword evidence="1" id="KW-0812">Transmembrane</keyword>
<keyword evidence="3" id="KW-1185">Reference proteome</keyword>
<reference evidence="2 3" key="1">
    <citation type="submission" date="2012-03" db="EMBL/GenBank/DDBJ databases">
        <title>The Genome Sequence of Bartonella birtlesii LL-WM9.</title>
        <authorList>
            <consortium name="The Broad Institute Genome Sequencing Platform"/>
            <consortium name="The Broad Institute Genome Sequencing Center for Infectious Disease"/>
            <person name="Feldgarden M."/>
            <person name="Kirby J."/>
            <person name="Kosoy M."/>
            <person name="Birtles R."/>
            <person name="Probert W.S."/>
            <person name="Chiaraviglio L."/>
            <person name="Young S.K."/>
            <person name="Zeng Q."/>
            <person name="Gargeya S."/>
            <person name="Fitzgerald M."/>
            <person name="Haas B."/>
            <person name="Abouelleil A."/>
            <person name="Alvarado L."/>
            <person name="Arachchi H.M."/>
            <person name="Berlin A."/>
            <person name="Chapman S.B."/>
            <person name="Gearin G."/>
            <person name="Goldberg J."/>
            <person name="Griggs A."/>
            <person name="Gujja S."/>
            <person name="Hansen M."/>
            <person name="Heiman D."/>
            <person name="Howarth C."/>
            <person name="Larimer J."/>
            <person name="Lui A."/>
            <person name="MacDonald P.J.P."/>
            <person name="McCowen C."/>
            <person name="Montmayeur A."/>
            <person name="Murphy C."/>
            <person name="Neiman D."/>
            <person name="Pearson M."/>
            <person name="Priest M."/>
            <person name="Roberts A."/>
            <person name="Saif S."/>
            <person name="Shea T."/>
            <person name="Sisk P."/>
            <person name="Stolte C."/>
            <person name="Sykes S."/>
            <person name="Wortman J."/>
            <person name="Nusbaum C."/>
            <person name="Birren B."/>
        </authorList>
    </citation>
    <scope>NUCLEOTIDE SEQUENCE [LARGE SCALE GENOMIC DNA]</scope>
    <source>
        <strain evidence="2 3">LL-WM9</strain>
    </source>
</reference>
<dbReference type="AlphaFoldDB" id="J1ITA6"/>